<dbReference type="InterPro" id="IPR001930">
    <property type="entry name" value="Peptidase_M1"/>
</dbReference>
<dbReference type="Gene3D" id="2.60.40.1730">
    <property type="entry name" value="tricorn interacting facor f3 domain"/>
    <property type="match status" value="1"/>
</dbReference>
<evidence type="ECO:0000256" key="13">
    <source>
        <dbReference type="SAM" id="MobiDB-lite"/>
    </source>
</evidence>
<evidence type="ECO:0000256" key="10">
    <source>
        <dbReference type="ARBA" id="ARBA00023049"/>
    </source>
</evidence>
<feature type="compositionally biased region" description="Pro residues" evidence="13">
    <location>
        <begin position="36"/>
        <end position="56"/>
    </location>
</feature>
<gene>
    <name evidence="15" type="ORF">IHE55_22340</name>
</gene>
<dbReference type="Pfam" id="PF01433">
    <property type="entry name" value="Peptidase_M1"/>
    <property type="match status" value="1"/>
</dbReference>
<evidence type="ECO:0000256" key="11">
    <source>
        <dbReference type="ARBA" id="ARBA00029811"/>
    </source>
</evidence>
<feature type="region of interest" description="Disordered" evidence="13">
    <location>
        <begin position="488"/>
        <end position="521"/>
    </location>
</feature>
<evidence type="ECO:0000256" key="3">
    <source>
        <dbReference type="ARBA" id="ARBA00010136"/>
    </source>
</evidence>
<comment type="caution">
    <text evidence="15">The sequence shown here is derived from an EMBL/GenBank/DDBJ whole genome shotgun (WGS) entry which is preliminary data.</text>
</comment>
<accession>A0ABS0NQ62</accession>
<dbReference type="PRINTS" id="PR00756">
    <property type="entry name" value="ALADIPTASE"/>
</dbReference>
<evidence type="ECO:0000256" key="1">
    <source>
        <dbReference type="ARBA" id="ARBA00000098"/>
    </source>
</evidence>
<evidence type="ECO:0000256" key="4">
    <source>
        <dbReference type="ARBA" id="ARBA00012564"/>
    </source>
</evidence>
<comment type="similarity">
    <text evidence="3">Belongs to the peptidase M1 family.</text>
</comment>
<evidence type="ECO:0000256" key="7">
    <source>
        <dbReference type="ARBA" id="ARBA00022723"/>
    </source>
</evidence>
<dbReference type="PANTHER" id="PTHR11533">
    <property type="entry name" value="PROTEASE M1 ZINC METALLOPROTEASE"/>
    <property type="match status" value="1"/>
</dbReference>
<dbReference type="InterPro" id="IPR014782">
    <property type="entry name" value="Peptidase_M1_dom"/>
</dbReference>
<keyword evidence="10" id="KW-0482">Metalloprotease</keyword>
<feature type="compositionally biased region" description="Basic and acidic residues" evidence="13">
    <location>
        <begin position="500"/>
        <end position="509"/>
    </location>
</feature>
<dbReference type="CDD" id="cd09603">
    <property type="entry name" value="M1_APN_like"/>
    <property type="match status" value="1"/>
</dbReference>
<dbReference type="EMBL" id="JACYXC010000001">
    <property type="protein sequence ID" value="MBH5337348.1"/>
    <property type="molecule type" value="Genomic_DNA"/>
</dbReference>
<dbReference type="SUPFAM" id="SSF55486">
    <property type="entry name" value="Metalloproteases ('zincins'), catalytic domain"/>
    <property type="match status" value="1"/>
</dbReference>
<evidence type="ECO:0000313" key="16">
    <source>
        <dbReference type="Proteomes" id="UP000807371"/>
    </source>
</evidence>
<dbReference type="Gene3D" id="1.10.390.10">
    <property type="entry name" value="Neutral Protease Domain 2"/>
    <property type="match status" value="1"/>
</dbReference>
<evidence type="ECO:0000313" key="15">
    <source>
        <dbReference type="EMBL" id="MBH5337348.1"/>
    </source>
</evidence>
<evidence type="ECO:0000256" key="9">
    <source>
        <dbReference type="ARBA" id="ARBA00022833"/>
    </source>
</evidence>
<feature type="region of interest" description="Disordered" evidence="13">
    <location>
        <begin position="1"/>
        <end position="59"/>
    </location>
</feature>
<keyword evidence="8" id="KW-0378">Hydrolase</keyword>
<comment type="catalytic activity">
    <reaction evidence="1">
        <text>Release of an N-terminal amino acid, Xaa-|-Yaa- from a peptide, amide or arylamide. Xaa is preferably Ala, but may be most amino acids including Pro (slow action). When a terminal hydrophobic residue is followed by a prolyl residue, the two may be released as an intact Xaa-Pro dipeptide.</text>
        <dbReference type="EC" id="3.4.11.2"/>
    </reaction>
</comment>
<evidence type="ECO:0000256" key="2">
    <source>
        <dbReference type="ARBA" id="ARBA00001947"/>
    </source>
</evidence>
<dbReference type="SUPFAM" id="SSF63737">
    <property type="entry name" value="Leukotriene A4 hydrolase N-terminal domain"/>
    <property type="match status" value="1"/>
</dbReference>
<proteinExistence type="inferred from homology"/>
<comment type="cofactor">
    <cofactor evidence="2">
        <name>Zn(2+)</name>
        <dbReference type="ChEBI" id="CHEBI:29105"/>
    </cofactor>
</comment>
<dbReference type="EC" id="3.4.11.2" evidence="4"/>
<evidence type="ECO:0000256" key="5">
    <source>
        <dbReference type="ARBA" id="ARBA00015611"/>
    </source>
</evidence>
<feature type="domain" description="Peptidase M1 membrane alanine aminopeptidase" evidence="14">
    <location>
        <begin position="294"/>
        <end position="484"/>
    </location>
</feature>
<dbReference type="Proteomes" id="UP000807371">
    <property type="component" value="Unassembled WGS sequence"/>
</dbReference>
<keyword evidence="16" id="KW-1185">Reference proteome</keyword>
<organism evidence="15 16">
    <name type="scientific">Streptomyces pactum</name>
    <dbReference type="NCBI Taxonomy" id="68249"/>
    <lineage>
        <taxon>Bacteria</taxon>
        <taxon>Bacillati</taxon>
        <taxon>Actinomycetota</taxon>
        <taxon>Actinomycetes</taxon>
        <taxon>Kitasatosporales</taxon>
        <taxon>Streptomycetaceae</taxon>
        <taxon>Streptomyces</taxon>
    </lineage>
</organism>
<feature type="compositionally biased region" description="Low complexity" evidence="13">
    <location>
        <begin position="25"/>
        <end position="35"/>
    </location>
</feature>
<dbReference type="InterPro" id="IPR027268">
    <property type="entry name" value="Peptidase_M4/M1_CTD_sf"/>
</dbReference>
<protein>
    <recommendedName>
        <fullName evidence="5">Aminopeptidase N</fullName>
        <ecNumber evidence="4">3.4.11.2</ecNumber>
    </recommendedName>
    <alternativeName>
        <fullName evidence="11">Alanine aminopeptidase</fullName>
    </alternativeName>
    <alternativeName>
        <fullName evidence="12">Lysyl aminopeptidase</fullName>
    </alternativeName>
</protein>
<dbReference type="InterPro" id="IPR050344">
    <property type="entry name" value="Peptidase_M1_aminopeptidases"/>
</dbReference>
<reference evidence="15 16" key="1">
    <citation type="submission" date="2020-09" db="EMBL/GenBank/DDBJ databases">
        <title>Biosynthesis of the nuclear factor of activated T cells inhibitor NFAT-133 and its congeners in Streptomyces pactum.</title>
        <authorList>
            <person name="Zhou W."/>
            <person name="Posri P."/>
            <person name="Abugrain M.E."/>
            <person name="Weisberg A.J."/>
            <person name="Chang J.H."/>
            <person name="Mahmud T."/>
        </authorList>
    </citation>
    <scope>NUCLEOTIDE SEQUENCE [LARGE SCALE GENOMIC DNA]</scope>
    <source>
        <strain evidence="15 16">ATCC 27456</strain>
    </source>
</reference>
<evidence type="ECO:0000259" key="14">
    <source>
        <dbReference type="Pfam" id="PF01433"/>
    </source>
</evidence>
<evidence type="ECO:0000256" key="12">
    <source>
        <dbReference type="ARBA" id="ARBA00031533"/>
    </source>
</evidence>
<evidence type="ECO:0000256" key="8">
    <source>
        <dbReference type="ARBA" id="ARBA00022801"/>
    </source>
</evidence>
<sequence length="521" mass="57360">MARARCPAWRSTGAGSGSPCRSHTPAAPAAAARSWPPRPSPFSRSRPPPHPAPPAPLGIGDRLFPHLGNPGYDVLAYDIALDYHGPSRPLDAVTTVAARTTGHLRRINLDFTHGTVRSVLVDGVRAGYATAGEDLVVTPRAALPAHRRFAITVRHTSDPRGPARGGWVRTRDGLVMANQANAAHRVFPGNDHPSDKALFTFRVTAPKDLTVVAGGLPAGRTRHGSRTTWHYRARHPMATELVQIAIGRLAVVRRSGPGGLPLRDAVPVADRARLEAWTARTPRQISWMERQVGRYPFETYGVLVADATTGFELETQTLSLFERELFTGVGGLAWYVESIMVHELAHQWFGNSVTPRRWSDLWLSEAHATWYEARYADEHGGARLTERMRQAYLLSDIWRREGGPPADPRPADPGDQIGIFRPVLYEGGALVLYALRQEMGPAAFQRLQRAWVRRHRDGVAGTDDFVRLASRTAGRDLTGFLGRWLHGRTTPPMPGHPRWRTVEREEPRKGAPAALPAAKPG</sequence>
<name>A0ABS0NQ62_9ACTN</name>
<keyword evidence="6" id="KW-0645">Protease</keyword>
<dbReference type="InterPro" id="IPR042097">
    <property type="entry name" value="Aminopeptidase_N-like_N_sf"/>
</dbReference>
<keyword evidence="9" id="KW-0862">Zinc</keyword>
<evidence type="ECO:0000256" key="6">
    <source>
        <dbReference type="ARBA" id="ARBA00022670"/>
    </source>
</evidence>
<feature type="compositionally biased region" description="Low complexity" evidence="13">
    <location>
        <begin position="510"/>
        <end position="521"/>
    </location>
</feature>
<keyword evidence="7" id="KW-0479">Metal-binding</keyword>